<name>A0A1L9RYZ8_ASPWE</name>
<dbReference type="AlphaFoldDB" id="A0A1L9RYZ8"/>
<evidence type="ECO:0000313" key="2">
    <source>
        <dbReference type="EMBL" id="OJJ40094.1"/>
    </source>
</evidence>
<protein>
    <recommendedName>
        <fullName evidence="1">Prokaryotic glutathione synthetase ATP-binding domain-containing protein</fullName>
    </recommendedName>
</protein>
<evidence type="ECO:0000313" key="3">
    <source>
        <dbReference type="Proteomes" id="UP000184383"/>
    </source>
</evidence>
<accession>A0A1L9RYZ8</accession>
<feature type="domain" description="Prokaryotic glutathione synthetase ATP-binding" evidence="1">
    <location>
        <begin position="131"/>
        <end position="261"/>
    </location>
</feature>
<dbReference type="InterPro" id="IPR004218">
    <property type="entry name" value="GSHS_ATP-bd"/>
</dbReference>
<dbReference type="RefSeq" id="XP_040693770.1">
    <property type="nucleotide sequence ID" value="XM_040833784.1"/>
</dbReference>
<dbReference type="OrthoDB" id="406765at2759"/>
<dbReference type="PANTHER" id="PTHR39217">
    <property type="match status" value="1"/>
</dbReference>
<sequence length="316" mass="35926">MARILFLTTIPPPRIQELRPDWSNEMLPEYLLQQGASVTIKQWTDRDIIQTIHESDHVSFLWCEDYIKHPDAFRDFLGRVKTSLAGSGSSPCMMNHADLVDWNMDKKYLLEMQEAGFDIPKTEIVDAEQLSVSELQQRLRDFESFSPIVLKPTVSASSKKTRWIENPSNLSADDVEFLEACTRGSLQSSLIIQKFEPSIATGEYSFMFIGDKLTHAVLKAPKNNEFRCQPEFGGEETLVDMSTIEERTLSIVYAIFNTLKTRFGTGSTGEMGYVRIDGLVTDESAFRLMEIEAIEPHIYLEMDGLEEMASVMLRPS</sequence>
<dbReference type="EMBL" id="KV878209">
    <property type="protein sequence ID" value="OJJ40094.1"/>
    <property type="molecule type" value="Genomic_DNA"/>
</dbReference>
<dbReference type="Pfam" id="PF02955">
    <property type="entry name" value="GSH-S_ATP"/>
    <property type="match status" value="1"/>
</dbReference>
<dbReference type="GeneID" id="63749632"/>
<reference evidence="3" key="1">
    <citation type="journal article" date="2017" name="Genome Biol.">
        <title>Comparative genomics reveals high biological diversity and specific adaptations in the industrially and medically important fungal genus Aspergillus.</title>
        <authorList>
            <person name="de Vries R.P."/>
            <person name="Riley R."/>
            <person name="Wiebenga A."/>
            <person name="Aguilar-Osorio G."/>
            <person name="Amillis S."/>
            <person name="Uchima C.A."/>
            <person name="Anderluh G."/>
            <person name="Asadollahi M."/>
            <person name="Askin M."/>
            <person name="Barry K."/>
            <person name="Battaglia E."/>
            <person name="Bayram O."/>
            <person name="Benocci T."/>
            <person name="Braus-Stromeyer S.A."/>
            <person name="Caldana C."/>
            <person name="Canovas D."/>
            <person name="Cerqueira G.C."/>
            <person name="Chen F."/>
            <person name="Chen W."/>
            <person name="Choi C."/>
            <person name="Clum A."/>
            <person name="Dos Santos R.A."/>
            <person name="Damasio A.R."/>
            <person name="Diallinas G."/>
            <person name="Emri T."/>
            <person name="Fekete E."/>
            <person name="Flipphi M."/>
            <person name="Freyberg S."/>
            <person name="Gallo A."/>
            <person name="Gournas C."/>
            <person name="Habgood R."/>
            <person name="Hainaut M."/>
            <person name="Harispe M.L."/>
            <person name="Henrissat B."/>
            <person name="Hilden K.S."/>
            <person name="Hope R."/>
            <person name="Hossain A."/>
            <person name="Karabika E."/>
            <person name="Karaffa L."/>
            <person name="Karanyi Z."/>
            <person name="Krasevec N."/>
            <person name="Kuo A."/>
            <person name="Kusch H."/>
            <person name="LaButti K."/>
            <person name="Lagendijk E.L."/>
            <person name="Lapidus A."/>
            <person name="Levasseur A."/>
            <person name="Lindquist E."/>
            <person name="Lipzen A."/>
            <person name="Logrieco A.F."/>
            <person name="MacCabe A."/>
            <person name="Maekelae M.R."/>
            <person name="Malavazi I."/>
            <person name="Melin P."/>
            <person name="Meyer V."/>
            <person name="Mielnichuk N."/>
            <person name="Miskei M."/>
            <person name="Molnar A.P."/>
            <person name="Mule G."/>
            <person name="Ngan C.Y."/>
            <person name="Orejas M."/>
            <person name="Orosz E."/>
            <person name="Ouedraogo J.P."/>
            <person name="Overkamp K.M."/>
            <person name="Park H.-S."/>
            <person name="Perrone G."/>
            <person name="Piumi F."/>
            <person name="Punt P.J."/>
            <person name="Ram A.F."/>
            <person name="Ramon A."/>
            <person name="Rauscher S."/>
            <person name="Record E."/>
            <person name="Riano-Pachon D.M."/>
            <person name="Robert V."/>
            <person name="Roehrig J."/>
            <person name="Ruller R."/>
            <person name="Salamov A."/>
            <person name="Salih N.S."/>
            <person name="Samson R.A."/>
            <person name="Sandor E."/>
            <person name="Sanguinetti M."/>
            <person name="Schuetze T."/>
            <person name="Sepcic K."/>
            <person name="Shelest E."/>
            <person name="Sherlock G."/>
            <person name="Sophianopoulou V."/>
            <person name="Squina F.M."/>
            <person name="Sun H."/>
            <person name="Susca A."/>
            <person name="Todd R.B."/>
            <person name="Tsang A."/>
            <person name="Unkles S.E."/>
            <person name="van de Wiele N."/>
            <person name="van Rossen-Uffink D."/>
            <person name="Oliveira J.V."/>
            <person name="Vesth T.C."/>
            <person name="Visser J."/>
            <person name="Yu J.-H."/>
            <person name="Zhou M."/>
            <person name="Andersen M.R."/>
            <person name="Archer D.B."/>
            <person name="Baker S.E."/>
            <person name="Benoit I."/>
            <person name="Brakhage A.A."/>
            <person name="Braus G.H."/>
            <person name="Fischer R."/>
            <person name="Frisvad J.C."/>
            <person name="Goldman G.H."/>
            <person name="Houbraken J."/>
            <person name="Oakley B."/>
            <person name="Pocsi I."/>
            <person name="Scazzocchio C."/>
            <person name="Seiboth B."/>
            <person name="vanKuyk P.A."/>
            <person name="Wortman J."/>
            <person name="Dyer P.S."/>
            <person name="Grigoriev I.V."/>
        </authorList>
    </citation>
    <scope>NUCLEOTIDE SEQUENCE [LARGE SCALE GENOMIC DNA]</scope>
    <source>
        <strain evidence="3">DTO 134E9</strain>
    </source>
</reference>
<dbReference type="GO" id="GO:0004363">
    <property type="term" value="F:glutathione synthase activity"/>
    <property type="evidence" value="ECO:0007669"/>
    <property type="project" value="InterPro"/>
</dbReference>
<gene>
    <name evidence="2" type="ORF">ASPWEDRAFT_33429</name>
</gene>
<proteinExistence type="predicted"/>
<dbReference type="InterPro" id="IPR053191">
    <property type="entry name" value="DcsG_Biosynth_Enzyme"/>
</dbReference>
<keyword evidence="3" id="KW-1185">Reference proteome</keyword>
<dbReference type="GO" id="GO:0005524">
    <property type="term" value="F:ATP binding"/>
    <property type="evidence" value="ECO:0007669"/>
    <property type="project" value="InterPro"/>
</dbReference>
<dbReference type="VEuPathDB" id="FungiDB:ASPWEDRAFT_33429"/>
<dbReference type="PANTHER" id="PTHR39217:SF1">
    <property type="entry name" value="GLUTATHIONE SYNTHETASE"/>
    <property type="match status" value="1"/>
</dbReference>
<dbReference type="STRING" id="1073089.A0A1L9RYZ8"/>
<evidence type="ECO:0000259" key="1">
    <source>
        <dbReference type="Pfam" id="PF02955"/>
    </source>
</evidence>
<organism evidence="2 3">
    <name type="scientific">Aspergillus wentii DTO 134E9</name>
    <dbReference type="NCBI Taxonomy" id="1073089"/>
    <lineage>
        <taxon>Eukaryota</taxon>
        <taxon>Fungi</taxon>
        <taxon>Dikarya</taxon>
        <taxon>Ascomycota</taxon>
        <taxon>Pezizomycotina</taxon>
        <taxon>Eurotiomycetes</taxon>
        <taxon>Eurotiomycetidae</taxon>
        <taxon>Eurotiales</taxon>
        <taxon>Aspergillaceae</taxon>
        <taxon>Aspergillus</taxon>
        <taxon>Aspergillus subgen. Cremei</taxon>
    </lineage>
</organism>
<dbReference type="SUPFAM" id="SSF56059">
    <property type="entry name" value="Glutathione synthetase ATP-binding domain-like"/>
    <property type="match status" value="1"/>
</dbReference>
<dbReference type="Proteomes" id="UP000184383">
    <property type="component" value="Unassembled WGS sequence"/>
</dbReference>